<name>A0A844HMH0_9RHOB</name>
<protein>
    <recommendedName>
        <fullName evidence="3">Alpha/beta hydrolase</fullName>
    </recommendedName>
</protein>
<reference evidence="1 2" key="1">
    <citation type="submission" date="2019-11" db="EMBL/GenBank/DDBJ databases">
        <authorList>
            <person name="Dong K."/>
        </authorList>
    </citation>
    <scope>NUCLEOTIDE SEQUENCE [LARGE SCALE GENOMIC DNA]</scope>
    <source>
        <strain evidence="1 2">NBRC 112902</strain>
    </source>
</reference>
<evidence type="ECO:0008006" key="3">
    <source>
        <dbReference type="Google" id="ProtNLM"/>
    </source>
</evidence>
<gene>
    <name evidence="1" type="ORF">GL300_10105</name>
</gene>
<organism evidence="1 2">
    <name type="scientific">Paracoccus litorisediminis</name>
    <dbReference type="NCBI Taxonomy" id="2006130"/>
    <lineage>
        <taxon>Bacteria</taxon>
        <taxon>Pseudomonadati</taxon>
        <taxon>Pseudomonadota</taxon>
        <taxon>Alphaproteobacteria</taxon>
        <taxon>Rhodobacterales</taxon>
        <taxon>Paracoccaceae</taxon>
        <taxon>Paracoccus</taxon>
    </lineage>
</organism>
<dbReference type="EMBL" id="WMIG01000004">
    <property type="protein sequence ID" value="MTH59567.1"/>
    <property type="molecule type" value="Genomic_DNA"/>
</dbReference>
<dbReference type="AlphaFoldDB" id="A0A844HMH0"/>
<dbReference type="Proteomes" id="UP000449846">
    <property type="component" value="Unassembled WGS sequence"/>
</dbReference>
<dbReference type="RefSeq" id="WP_155039515.1">
    <property type="nucleotide sequence ID" value="NZ_JBHGCD010000010.1"/>
</dbReference>
<dbReference type="OrthoDB" id="7375665at2"/>
<proteinExistence type="predicted"/>
<comment type="caution">
    <text evidence="1">The sequence shown here is derived from an EMBL/GenBank/DDBJ whole genome shotgun (WGS) entry which is preliminary data.</text>
</comment>
<accession>A0A844HMH0</accession>
<evidence type="ECO:0000313" key="2">
    <source>
        <dbReference type="Proteomes" id="UP000449846"/>
    </source>
</evidence>
<sequence>MKSAQSLGAAQAARLISLPEKISAPNPLKEALLEPIRERNAFLDYIFYDLGTLHRDEVAQLAPGYAREGAILLVQPSGRGGLRLWQDFDAFQAEAHRGMADCIAVAGVGSSALGTAAFARNVADAIDGPVLGVVSGYGLADLFSESLGGFFWFGWVNAVRHAFEPLDAATRMMPSSLEVPNGQISMAIRRSLDVKTLLSLLGMIDVSLLVGHSKGNLVISEALFALLQHDPARAGALAQNGRIVTFSAKIAMPKPWTQVVDVMGELDGFGLMNSRPMIGTDRRVKSAWHHTNTELLFHLPVTQVLRGLL</sequence>
<keyword evidence="2" id="KW-1185">Reference proteome</keyword>
<evidence type="ECO:0000313" key="1">
    <source>
        <dbReference type="EMBL" id="MTH59567.1"/>
    </source>
</evidence>